<evidence type="ECO:0000313" key="3">
    <source>
        <dbReference type="Proteomes" id="UP001295684"/>
    </source>
</evidence>
<keyword evidence="3" id="KW-1185">Reference proteome</keyword>
<dbReference type="Proteomes" id="UP001295684">
    <property type="component" value="Unassembled WGS sequence"/>
</dbReference>
<dbReference type="Pfam" id="PF08241">
    <property type="entry name" value="Methyltransf_11"/>
    <property type="match status" value="1"/>
</dbReference>
<organism evidence="2 3">
    <name type="scientific">Euplotes crassus</name>
    <dbReference type="NCBI Taxonomy" id="5936"/>
    <lineage>
        <taxon>Eukaryota</taxon>
        <taxon>Sar</taxon>
        <taxon>Alveolata</taxon>
        <taxon>Ciliophora</taxon>
        <taxon>Intramacronucleata</taxon>
        <taxon>Spirotrichea</taxon>
        <taxon>Hypotrichia</taxon>
        <taxon>Euplotida</taxon>
        <taxon>Euplotidae</taxon>
        <taxon>Moneuplotes</taxon>
    </lineage>
</organism>
<dbReference type="AlphaFoldDB" id="A0AAD2D0T5"/>
<dbReference type="InterPro" id="IPR029063">
    <property type="entry name" value="SAM-dependent_MTases_sf"/>
</dbReference>
<gene>
    <name evidence="2" type="ORF">ECRASSUSDP1_LOCUS17243</name>
</gene>
<dbReference type="PANTHER" id="PTHR43591:SF24">
    <property type="entry name" value="2-METHOXY-6-POLYPRENYL-1,4-BENZOQUINOL METHYLASE, MITOCHONDRIAL"/>
    <property type="match status" value="1"/>
</dbReference>
<dbReference type="EMBL" id="CAMPGE010017385">
    <property type="protein sequence ID" value="CAI2375877.1"/>
    <property type="molecule type" value="Genomic_DNA"/>
</dbReference>
<reference evidence="2" key="1">
    <citation type="submission" date="2023-07" db="EMBL/GenBank/DDBJ databases">
        <authorList>
            <consortium name="AG Swart"/>
            <person name="Singh M."/>
            <person name="Singh A."/>
            <person name="Seah K."/>
            <person name="Emmerich C."/>
        </authorList>
    </citation>
    <scope>NUCLEOTIDE SEQUENCE</scope>
    <source>
        <strain evidence="2">DP1</strain>
    </source>
</reference>
<dbReference type="SUPFAM" id="SSF53335">
    <property type="entry name" value="S-adenosyl-L-methionine-dependent methyltransferases"/>
    <property type="match status" value="1"/>
</dbReference>
<name>A0AAD2D0T5_EUPCR</name>
<comment type="caution">
    <text evidence="2">The sequence shown here is derived from an EMBL/GenBank/DDBJ whole genome shotgun (WGS) entry which is preliminary data.</text>
</comment>
<dbReference type="PANTHER" id="PTHR43591">
    <property type="entry name" value="METHYLTRANSFERASE"/>
    <property type="match status" value="1"/>
</dbReference>
<proteinExistence type="predicted"/>
<dbReference type="Gene3D" id="3.40.50.150">
    <property type="entry name" value="Vaccinia Virus protein VP39"/>
    <property type="match status" value="1"/>
</dbReference>
<feature type="domain" description="Methyltransferase type 11" evidence="1">
    <location>
        <begin position="117"/>
        <end position="182"/>
    </location>
</feature>
<dbReference type="InterPro" id="IPR013216">
    <property type="entry name" value="Methyltransf_11"/>
</dbReference>
<protein>
    <recommendedName>
        <fullName evidence="1">Methyltransferase type 11 domain-containing protein</fullName>
    </recommendedName>
</protein>
<evidence type="ECO:0000259" key="1">
    <source>
        <dbReference type="Pfam" id="PF08241"/>
    </source>
</evidence>
<sequence>METKEVDHERMRFLRDKFNVWAPMYETTVEKVSIQSSFNLYSVTRANKGSKICEVGAGCGLSARLFISYLMKDDSSYFVSDISDEMNKIFVQRFLDTDTALDPNVKIESLEESESIDVDKEISRFSDRFSKRIFSLRANNEFLPFPDGCFDVYISTLSLMIVPNPENQLSEAYRVLEEGGIAGFSVWGRKENCTMMTFVGEVFKEAQLDYTSGSGSSFKLSDKDALVKDVKKVGFKDVKAYYTMTNPGFASVEESYNYAITAADAKLSYESCTEEQKQHFKTTFYNMYEERYGDSTSEMMNWETLVVVAKK</sequence>
<dbReference type="CDD" id="cd02440">
    <property type="entry name" value="AdoMet_MTases"/>
    <property type="match status" value="1"/>
</dbReference>
<dbReference type="GO" id="GO:0008757">
    <property type="term" value="F:S-adenosylmethionine-dependent methyltransferase activity"/>
    <property type="evidence" value="ECO:0007669"/>
    <property type="project" value="InterPro"/>
</dbReference>
<evidence type="ECO:0000313" key="2">
    <source>
        <dbReference type="EMBL" id="CAI2375877.1"/>
    </source>
</evidence>
<accession>A0AAD2D0T5</accession>